<evidence type="ECO:0000256" key="4">
    <source>
        <dbReference type="ARBA" id="ARBA00023163"/>
    </source>
</evidence>
<evidence type="ECO:0000256" key="1">
    <source>
        <dbReference type="ARBA" id="ARBA00004123"/>
    </source>
</evidence>
<dbReference type="GO" id="GO:0005634">
    <property type="term" value="C:nucleus"/>
    <property type="evidence" value="ECO:0007669"/>
    <property type="project" value="UniProtKB-SubCell"/>
</dbReference>
<dbReference type="Proteomes" id="UP001604336">
    <property type="component" value="Unassembled WGS sequence"/>
</dbReference>
<evidence type="ECO:0000259" key="8">
    <source>
        <dbReference type="PROSITE" id="PS51754"/>
    </source>
</evidence>
<keyword evidence="4 6" id="KW-0804">Transcription</keyword>
<dbReference type="Pfam" id="PF04844">
    <property type="entry name" value="Ovate"/>
    <property type="match status" value="1"/>
</dbReference>
<feature type="compositionally biased region" description="Polar residues" evidence="7">
    <location>
        <begin position="174"/>
        <end position="188"/>
    </location>
</feature>
<dbReference type="AlphaFoldDB" id="A0ABD1TVY5"/>
<evidence type="ECO:0000256" key="6">
    <source>
        <dbReference type="RuleBase" id="RU367028"/>
    </source>
</evidence>
<evidence type="ECO:0000256" key="5">
    <source>
        <dbReference type="ARBA" id="ARBA00023242"/>
    </source>
</evidence>
<proteinExistence type="predicted"/>
<dbReference type="GO" id="GO:0045892">
    <property type="term" value="P:negative regulation of DNA-templated transcription"/>
    <property type="evidence" value="ECO:0007669"/>
    <property type="project" value="UniProtKB-UniRule"/>
</dbReference>
<evidence type="ECO:0000313" key="9">
    <source>
        <dbReference type="EMBL" id="KAL2516889.1"/>
    </source>
</evidence>
<accession>A0ABD1TVY5</accession>
<dbReference type="InterPro" id="IPR038933">
    <property type="entry name" value="Ovate"/>
</dbReference>
<keyword evidence="10" id="KW-1185">Reference proteome</keyword>
<dbReference type="NCBIfam" id="TIGR01568">
    <property type="entry name" value="A_thal_3678"/>
    <property type="match status" value="1"/>
</dbReference>
<feature type="region of interest" description="Disordered" evidence="7">
    <location>
        <begin position="163"/>
        <end position="203"/>
    </location>
</feature>
<dbReference type="EMBL" id="JBFOLK010000004">
    <property type="protein sequence ID" value="KAL2516889.1"/>
    <property type="molecule type" value="Genomic_DNA"/>
</dbReference>
<sequence length="322" mass="36350">MEINHFINTVSRIFPSSFTSCQFRTLPDAIEPSINNPKTSQNLHENDLFSFNKPPKSNKIILKNDFKNSKRTTLLGSSPASGTEGKRLNFKGKDREISKNVITHSSSSNSTGWFTDEKTEADAETNTFFSLSTAGSCESFTESSRRKCDINSINALGHTVLSDQYSRKTKQSSRKTVQNPVKSASNGKKTSKKSRKNELMGPKKIVPEGGFEVCDFSTELYYSNSGSSHRKTRKITNPRRRTTNSLLPVDNWIDESYAMEKRSKDPHSDFRASMVEMIVEKQIFGSNDLERLLHCFLSLNEASYHGIIFDVFTEICETLFSN</sequence>
<keyword evidence="3 6" id="KW-0805">Transcription regulation</keyword>
<evidence type="ECO:0000256" key="3">
    <source>
        <dbReference type="ARBA" id="ARBA00023015"/>
    </source>
</evidence>
<comment type="subcellular location">
    <subcellularLocation>
        <location evidence="1 6">Nucleus</location>
    </subcellularLocation>
</comment>
<evidence type="ECO:0000256" key="2">
    <source>
        <dbReference type="ARBA" id="ARBA00022491"/>
    </source>
</evidence>
<evidence type="ECO:0000256" key="7">
    <source>
        <dbReference type="SAM" id="MobiDB-lite"/>
    </source>
</evidence>
<dbReference type="PROSITE" id="PS51754">
    <property type="entry name" value="OVATE"/>
    <property type="match status" value="1"/>
</dbReference>
<comment type="function">
    <text evidence="6">Transcriptional repressor that regulates multiple aspects of plant growth and development.</text>
</comment>
<dbReference type="PANTHER" id="PTHR33057:SF17">
    <property type="entry name" value="TRANSCRIPTION REPRESSOR OFP8"/>
    <property type="match status" value="1"/>
</dbReference>
<comment type="caution">
    <text evidence="9">The sequence shown here is derived from an EMBL/GenBank/DDBJ whole genome shotgun (WGS) entry which is preliminary data.</text>
</comment>
<gene>
    <name evidence="9" type="ORF">Adt_13136</name>
</gene>
<feature type="domain" description="OVATE" evidence="8">
    <location>
        <begin position="259"/>
        <end position="318"/>
    </location>
</feature>
<protein>
    <recommendedName>
        <fullName evidence="6">Transcription repressor</fullName>
    </recommendedName>
    <alternativeName>
        <fullName evidence="6">Ovate family protein</fullName>
    </alternativeName>
</protein>
<dbReference type="PANTHER" id="PTHR33057">
    <property type="entry name" value="TRANSCRIPTION REPRESSOR OFP7-RELATED"/>
    <property type="match status" value="1"/>
</dbReference>
<reference evidence="10" key="1">
    <citation type="submission" date="2024-07" db="EMBL/GenBank/DDBJ databases">
        <title>Two chromosome-level genome assemblies of Korean endemic species Abeliophyllum distichum and Forsythia ovata (Oleaceae).</title>
        <authorList>
            <person name="Jang H."/>
        </authorList>
    </citation>
    <scope>NUCLEOTIDE SEQUENCE [LARGE SCALE GENOMIC DNA]</scope>
</reference>
<organism evidence="9 10">
    <name type="scientific">Abeliophyllum distichum</name>
    <dbReference type="NCBI Taxonomy" id="126358"/>
    <lineage>
        <taxon>Eukaryota</taxon>
        <taxon>Viridiplantae</taxon>
        <taxon>Streptophyta</taxon>
        <taxon>Embryophyta</taxon>
        <taxon>Tracheophyta</taxon>
        <taxon>Spermatophyta</taxon>
        <taxon>Magnoliopsida</taxon>
        <taxon>eudicotyledons</taxon>
        <taxon>Gunneridae</taxon>
        <taxon>Pentapetalae</taxon>
        <taxon>asterids</taxon>
        <taxon>lamiids</taxon>
        <taxon>Lamiales</taxon>
        <taxon>Oleaceae</taxon>
        <taxon>Forsythieae</taxon>
        <taxon>Abeliophyllum</taxon>
    </lineage>
</organism>
<keyword evidence="2 6" id="KW-0678">Repressor</keyword>
<keyword evidence="5 6" id="KW-0539">Nucleus</keyword>
<dbReference type="InterPro" id="IPR006458">
    <property type="entry name" value="Ovate_C"/>
</dbReference>
<evidence type="ECO:0000313" key="10">
    <source>
        <dbReference type="Proteomes" id="UP001604336"/>
    </source>
</evidence>
<name>A0ABD1TVY5_9LAMI</name>